<evidence type="ECO:0000313" key="2">
    <source>
        <dbReference type="Proteomes" id="UP000722459"/>
    </source>
</evidence>
<proteinExistence type="predicted"/>
<gene>
    <name evidence="1" type="ORF">HON47_03675</name>
</gene>
<evidence type="ECO:0000313" key="1">
    <source>
        <dbReference type="EMBL" id="MBT4870646.1"/>
    </source>
</evidence>
<dbReference type="AlphaFoldDB" id="A0A8T5GGK4"/>
<organism evidence="1 2">
    <name type="scientific">Candidatus Iainarchaeum sp</name>
    <dbReference type="NCBI Taxonomy" id="3101447"/>
    <lineage>
        <taxon>Archaea</taxon>
        <taxon>Candidatus Iainarchaeota</taxon>
        <taxon>Candidatus Iainarchaeia</taxon>
        <taxon>Candidatus Iainarchaeales</taxon>
        <taxon>Candidatus Iainarchaeaceae</taxon>
        <taxon>Candidatus Iainarchaeum</taxon>
    </lineage>
</organism>
<dbReference type="EMBL" id="JABJNZ010000048">
    <property type="protein sequence ID" value="MBT4870646.1"/>
    <property type="molecule type" value="Genomic_DNA"/>
</dbReference>
<dbReference type="Proteomes" id="UP000722459">
    <property type="component" value="Unassembled WGS sequence"/>
</dbReference>
<reference evidence="1" key="1">
    <citation type="journal article" date="2021" name="ISME J.">
        <title>Mercury methylation by metabolically versatile and cosmopolitan marine bacteria.</title>
        <authorList>
            <person name="Lin H."/>
            <person name="Ascher D.B."/>
            <person name="Myung Y."/>
            <person name="Lamborg C.H."/>
            <person name="Hallam S.J."/>
            <person name="Gionfriddo C.M."/>
            <person name="Holt K.E."/>
            <person name="Moreau J.W."/>
        </authorList>
    </citation>
    <scope>NUCLEOTIDE SEQUENCE</scope>
    <source>
        <strain evidence="1">SI075_bin30</strain>
    </source>
</reference>
<protein>
    <submittedName>
        <fullName evidence="1">DUF2683 family protein</fullName>
    </submittedName>
</protein>
<name>A0A8T5GGK4_9ARCH</name>
<accession>A0A8T5GGK4</accession>
<comment type="caution">
    <text evidence="1">The sequence shown here is derived from an EMBL/GenBank/DDBJ whole genome shotgun (WGS) entry which is preliminary data.</text>
</comment>
<sequence length="81" mass="9255">MVQALVTIDNNTNRVLNVIKAKFDLKDKGQAIKVLADQYVNTKEPELRPEYIAKMKKLLKSKDYVKFDSVGGMRKHFEGGK</sequence>